<gene>
    <name evidence="6" type="ORF">EV663_102270</name>
</gene>
<feature type="transmembrane region" description="Helical" evidence="5">
    <location>
        <begin position="48"/>
        <end position="66"/>
    </location>
</feature>
<dbReference type="InterPro" id="IPR007318">
    <property type="entry name" value="Phopholipid_MeTrfase"/>
</dbReference>
<dbReference type="GO" id="GO:0032259">
    <property type="term" value="P:methylation"/>
    <property type="evidence" value="ECO:0007669"/>
    <property type="project" value="UniProtKB-KW"/>
</dbReference>
<evidence type="ECO:0000313" key="7">
    <source>
        <dbReference type="Proteomes" id="UP000295050"/>
    </source>
</evidence>
<reference evidence="6 7" key="1">
    <citation type="submission" date="2019-03" db="EMBL/GenBank/DDBJ databases">
        <title>Genomic Encyclopedia of Type Strains, Phase IV (KMG-IV): sequencing the most valuable type-strain genomes for metagenomic binning, comparative biology and taxonomic classification.</title>
        <authorList>
            <person name="Goeker M."/>
        </authorList>
    </citation>
    <scope>NUCLEOTIDE SEQUENCE [LARGE SCALE GENOMIC DNA]</scope>
    <source>
        <strain evidence="6 7">DSM 24766</strain>
    </source>
</reference>
<feature type="transmembrane region" description="Helical" evidence="5">
    <location>
        <begin position="99"/>
        <end position="121"/>
    </location>
</feature>
<keyword evidence="3 5" id="KW-1133">Transmembrane helix</keyword>
<evidence type="ECO:0000256" key="3">
    <source>
        <dbReference type="ARBA" id="ARBA00022989"/>
    </source>
</evidence>
<dbReference type="OrthoDB" id="9811969at2"/>
<dbReference type="GO" id="GO:0012505">
    <property type="term" value="C:endomembrane system"/>
    <property type="evidence" value="ECO:0007669"/>
    <property type="project" value="UniProtKB-SubCell"/>
</dbReference>
<protein>
    <submittedName>
        <fullName evidence="6">Protein-S-isoprenylcysteine O-methyltransferase Ste14</fullName>
    </submittedName>
</protein>
<dbReference type="Pfam" id="PF04191">
    <property type="entry name" value="PEMT"/>
    <property type="match status" value="1"/>
</dbReference>
<evidence type="ECO:0000313" key="6">
    <source>
        <dbReference type="EMBL" id="TCP62423.1"/>
    </source>
</evidence>
<keyword evidence="7" id="KW-1185">Reference proteome</keyword>
<keyword evidence="2 5" id="KW-0812">Transmembrane</keyword>
<evidence type="ECO:0000256" key="4">
    <source>
        <dbReference type="ARBA" id="ARBA00023136"/>
    </source>
</evidence>
<evidence type="ECO:0000256" key="1">
    <source>
        <dbReference type="ARBA" id="ARBA00004127"/>
    </source>
</evidence>
<dbReference type="PANTHER" id="PTHR12714:SF24">
    <property type="entry name" value="SLR1182 PROTEIN"/>
    <property type="match status" value="1"/>
</dbReference>
<evidence type="ECO:0000256" key="2">
    <source>
        <dbReference type="ARBA" id="ARBA00022692"/>
    </source>
</evidence>
<dbReference type="GO" id="GO:0008168">
    <property type="term" value="F:methyltransferase activity"/>
    <property type="evidence" value="ECO:0007669"/>
    <property type="project" value="UniProtKB-KW"/>
</dbReference>
<dbReference type="AlphaFoldDB" id="A0A4R2RHF9"/>
<keyword evidence="6" id="KW-0489">Methyltransferase</keyword>
<dbReference type="PANTHER" id="PTHR12714">
    <property type="entry name" value="PROTEIN-S ISOPRENYLCYSTEINE O-METHYLTRANSFERASE"/>
    <property type="match status" value="1"/>
</dbReference>
<dbReference type="Proteomes" id="UP000295050">
    <property type="component" value="Unassembled WGS sequence"/>
</dbReference>
<proteinExistence type="predicted"/>
<keyword evidence="4 5" id="KW-0472">Membrane</keyword>
<evidence type="ECO:0000256" key="5">
    <source>
        <dbReference type="SAM" id="Phobius"/>
    </source>
</evidence>
<comment type="caution">
    <text evidence="6">The sequence shown here is derived from an EMBL/GenBank/DDBJ whole genome shotgun (WGS) entry which is preliminary data.</text>
</comment>
<comment type="subcellular location">
    <subcellularLocation>
        <location evidence="1">Endomembrane system</location>
        <topology evidence="1">Multi-pass membrane protein</topology>
    </subcellularLocation>
</comment>
<dbReference type="RefSeq" id="WP_132950675.1">
    <property type="nucleotide sequence ID" value="NZ_SLXU01000002.1"/>
</dbReference>
<dbReference type="EMBL" id="SLXU01000002">
    <property type="protein sequence ID" value="TCP62423.1"/>
    <property type="molecule type" value="Genomic_DNA"/>
</dbReference>
<name>A0A4R2RHF9_9RHOB</name>
<accession>A0A4R2RHF9</accession>
<sequence length="155" mass="17500">MTRVLGWLIHRLELPPGWMMGLAAIAWAQAKVLPLHILGLFGDIAGGALVLAGLAVSGWAALHFVLERTSLIPRTKPNTLVTGGIYRFSRNPIYLADTAILLGLILYWDALLCLPLVPLYMKIIERRFIRREEAVLREHFGVEFEAYAARVRRWI</sequence>
<organism evidence="6 7">
    <name type="scientific">Rhodovulum bhavnagarense</name>
    <dbReference type="NCBI Taxonomy" id="992286"/>
    <lineage>
        <taxon>Bacteria</taxon>
        <taxon>Pseudomonadati</taxon>
        <taxon>Pseudomonadota</taxon>
        <taxon>Alphaproteobacteria</taxon>
        <taxon>Rhodobacterales</taxon>
        <taxon>Paracoccaceae</taxon>
        <taxon>Rhodovulum</taxon>
    </lineage>
</organism>
<keyword evidence="6" id="KW-0808">Transferase</keyword>
<dbReference type="Gene3D" id="1.20.120.1630">
    <property type="match status" value="1"/>
</dbReference>